<dbReference type="InterPro" id="IPR018077">
    <property type="entry name" value="Glyco_hydro_fam25_subgr"/>
</dbReference>
<dbReference type="Proteomes" id="UP001204144">
    <property type="component" value="Unassembled WGS sequence"/>
</dbReference>
<dbReference type="InterPro" id="IPR002053">
    <property type="entry name" value="Glyco_hydro_25"/>
</dbReference>
<dbReference type="SMART" id="SM00641">
    <property type="entry name" value="Glyco_25"/>
    <property type="match status" value="1"/>
</dbReference>
<comment type="similarity">
    <text evidence="1">Belongs to the glycosyl hydrolase 25 family.</text>
</comment>
<keyword evidence="3" id="KW-0326">Glycosidase</keyword>
<evidence type="ECO:0000313" key="4">
    <source>
        <dbReference type="EMBL" id="MCP9765427.1"/>
    </source>
</evidence>
<dbReference type="GO" id="GO:0009253">
    <property type="term" value="P:peptidoglycan catabolic process"/>
    <property type="evidence" value="ECO:0007669"/>
    <property type="project" value="InterPro"/>
</dbReference>
<dbReference type="GO" id="GO:0016998">
    <property type="term" value="P:cell wall macromolecule catabolic process"/>
    <property type="evidence" value="ECO:0007669"/>
    <property type="project" value="InterPro"/>
</dbReference>
<comment type="caution">
    <text evidence="4">The sequence shown here is derived from an EMBL/GenBank/DDBJ whole genome shotgun (WGS) entry which is preliminary data.</text>
</comment>
<gene>
    <name evidence="4" type="ORF">EGI31_21030</name>
</gene>
<dbReference type="GO" id="GO:0016052">
    <property type="term" value="P:carbohydrate catabolic process"/>
    <property type="evidence" value="ECO:0007669"/>
    <property type="project" value="TreeGrafter"/>
</dbReference>
<dbReference type="Pfam" id="PF01183">
    <property type="entry name" value="Glyco_hydro_25"/>
    <property type="match status" value="1"/>
</dbReference>
<evidence type="ECO:0000256" key="1">
    <source>
        <dbReference type="ARBA" id="ARBA00010646"/>
    </source>
</evidence>
<dbReference type="EMBL" id="RJUF01000183">
    <property type="protein sequence ID" value="MCP9765427.1"/>
    <property type="molecule type" value="Genomic_DNA"/>
</dbReference>
<dbReference type="GO" id="GO:0003796">
    <property type="term" value="F:lysozyme activity"/>
    <property type="evidence" value="ECO:0007669"/>
    <property type="project" value="InterPro"/>
</dbReference>
<keyword evidence="5" id="KW-1185">Reference proteome</keyword>
<dbReference type="Gene3D" id="3.20.20.80">
    <property type="entry name" value="Glycosidases"/>
    <property type="match status" value="1"/>
</dbReference>
<reference evidence="4 5" key="1">
    <citation type="submission" date="2018-11" db="EMBL/GenBank/DDBJ databases">
        <title>Novel bacteria species description.</title>
        <authorList>
            <person name="Han J.-H."/>
        </authorList>
    </citation>
    <scope>NUCLEOTIDE SEQUENCE [LARGE SCALE GENOMIC DNA]</scope>
    <source>
        <strain evidence="4 5">KCTC23259</strain>
    </source>
</reference>
<dbReference type="SUPFAM" id="SSF51445">
    <property type="entry name" value="(Trans)glycosidases"/>
    <property type="match status" value="1"/>
</dbReference>
<keyword evidence="2 4" id="KW-0378">Hydrolase</keyword>
<evidence type="ECO:0000313" key="5">
    <source>
        <dbReference type="Proteomes" id="UP001204144"/>
    </source>
</evidence>
<proteinExistence type="inferred from homology"/>
<organism evidence="4 5">
    <name type="scientific">Lacihabitans soyangensis</name>
    <dbReference type="NCBI Taxonomy" id="869394"/>
    <lineage>
        <taxon>Bacteria</taxon>
        <taxon>Pseudomonadati</taxon>
        <taxon>Bacteroidota</taxon>
        <taxon>Cytophagia</taxon>
        <taxon>Cytophagales</taxon>
        <taxon>Leadbetterellaceae</taxon>
        <taxon>Lacihabitans</taxon>
    </lineage>
</organism>
<accession>A0AAE3KUC6</accession>
<protein>
    <submittedName>
        <fullName evidence="4">Glycoside hydrolase</fullName>
    </submittedName>
</protein>
<sequence>MFLNFTVVFTLFLNILSLNFAPSHKHITKRYSIHGIDVSHHQRYVDWDKIAEHNEFKVSFCFLKATEGATHEDTRFHSYWRECSDAGIVRGAYHFYHPTRGAADQAKNFINNVKLRDGDLAPVLDFEKDSPNANVITVRKGLMKWLQIVEKHYGIRPIIYTNTSIYNKYIKGHFKNYSLWLADYNSGNIHSLVKSPNLKFWQYTEKGRVSGISGHVDINAFVGPEEEFESMKLGNEDFELDIEVESVSRK</sequence>
<evidence type="ECO:0000256" key="3">
    <source>
        <dbReference type="ARBA" id="ARBA00023295"/>
    </source>
</evidence>
<evidence type="ECO:0000256" key="2">
    <source>
        <dbReference type="ARBA" id="ARBA00022801"/>
    </source>
</evidence>
<dbReference type="PANTHER" id="PTHR34135">
    <property type="entry name" value="LYSOZYME"/>
    <property type="match status" value="1"/>
</dbReference>
<dbReference type="RefSeq" id="WP_255039120.1">
    <property type="nucleotide sequence ID" value="NZ_RJUF01000183.1"/>
</dbReference>
<dbReference type="PANTHER" id="PTHR34135:SF2">
    <property type="entry name" value="LYSOZYME"/>
    <property type="match status" value="1"/>
</dbReference>
<dbReference type="InterPro" id="IPR017853">
    <property type="entry name" value="GH"/>
</dbReference>
<name>A0AAE3KUC6_9BACT</name>
<dbReference type="AlphaFoldDB" id="A0AAE3KUC6"/>
<dbReference type="PROSITE" id="PS51904">
    <property type="entry name" value="GLYCOSYL_HYDROL_F25_2"/>
    <property type="match status" value="1"/>
</dbReference>